<feature type="transmembrane region" description="Helical" evidence="2">
    <location>
        <begin position="358"/>
        <end position="376"/>
    </location>
</feature>
<organism evidence="3 4">
    <name type="scientific">Gemmatirosa kalamazoonensis</name>
    <dbReference type="NCBI Taxonomy" id="861299"/>
    <lineage>
        <taxon>Bacteria</taxon>
        <taxon>Pseudomonadati</taxon>
        <taxon>Gemmatimonadota</taxon>
        <taxon>Gemmatimonadia</taxon>
        <taxon>Gemmatimonadales</taxon>
        <taxon>Gemmatimonadaceae</taxon>
        <taxon>Gemmatirosa</taxon>
    </lineage>
</organism>
<gene>
    <name evidence="3" type="ORF">J421_3246</name>
</gene>
<dbReference type="eggNOG" id="COG5617">
    <property type="taxonomic scope" value="Bacteria"/>
</dbReference>
<feature type="transmembrane region" description="Helical" evidence="2">
    <location>
        <begin position="60"/>
        <end position="79"/>
    </location>
</feature>
<dbReference type="HOGENOM" id="CLU_008305_1_0_0"/>
<evidence type="ECO:0008006" key="5">
    <source>
        <dbReference type="Google" id="ProtNLM"/>
    </source>
</evidence>
<dbReference type="RefSeq" id="WP_025412249.1">
    <property type="nucleotide sequence ID" value="NZ_CP007128.1"/>
</dbReference>
<reference evidence="3 4" key="1">
    <citation type="journal article" date="2014" name="Genome Announc.">
        <title>Genome Sequence and Methylome of Soil Bacterium Gemmatirosa kalamazoonensis KBS708T, a Member of the Rarely Cultivated Gemmatimonadetes Phylum.</title>
        <authorList>
            <person name="Debruyn J.M."/>
            <person name="Radosevich M."/>
            <person name="Wommack K.E."/>
            <person name="Polson S.W."/>
            <person name="Hauser L.J."/>
            <person name="Fawaz M.N."/>
            <person name="Korlach J."/>
            <person name="Tsai Y.C."/>
        </authorList>
    </citation>
    <scope>NUCLEOTIDE SEQUENCE [LARGE SCALE GENOMIC DNA]</scope>
    <source>
        <strain evidence="3 4">KBS708</strain>
    </source>
</reference>
<proteinExistence type="predicted"/>
<keyword evidence="4" id="KW-1185">Reference proteome</keyword>
<evidence type="ECO:0000256" key="1">
    <source>
        <dbReference type="SAM" id="MobiDB-lite"/>
    </source>
</evidence>
<feature type="transmembrane region" description="Helical" evidence="2">
    <location>
        <begin position="421"/>
        <end position="438"/>
    </location>
</feature>
<dbReference type="InterPro" id="IPR018580">
    <property type="entry name" value="Uncharacterised_YfhO"/>
</dbReference>
<keyword evidence="2" id="KW-0812">Transmembrane</keyword>
<feature type="transmembrane region" description="Helical" evidence="2">
    <location>
        <begin position="813"/>
        <end position="831"/>
    </location>
</feature>
<protein>
    <recommendedName>
        <fullName evidence="5">Bacterial membrane protein YfhO</fullName>
    </recommendedName>
</protein>
<feature type="transmembrane region" description="Helical" evidence="2">
    <location>
        <begin position="383"/>
        <end position="409"/>
    </location>
</feature>
<feature type="transmembrane region" description="Helical" evidence="2">
    <location>
        <begin position="521"/>
        <end position="539"/>
    </location>
</feature>
<dbReference type="EMBL" id="CP007128">
    <property type="protein sequence ID" value="AHG90783.1"/>
    <property type="molecule type" value="Genomic_DNA"/>
</dbReference>
<accession>W0RMY0</accession>
<evidence type="ECO:0000256" key="2">
    <source>
        <dbReference type="SAM" id="Phobius"/>
    </source>
</evidence>
<feature type="transmembrane region" description="Helical" evidence="2">
    <location>
        <begin position="176"/>
        <end position="196"/>
    </location>
</feature>
<sequence>MSSREDSPVAVRTTGSHPTEAAESTASAGRRAAARLAAERGSRGRIGDARLAAAEPPFPLGIAALVYAVATLLLGYQALGGGFLVNPMSDQYIAGYAFREFGASWLRQTGGFPLWNPYLFGGMPYVAAMHGDIFYPTFVLRMLMPTDAAMTWGFIIHVFLAGLFTYGFLRRVGLSFFPALVGGLAYMVGGNVAGLVSPGHDGKLYIAALLPLVLLFTYRAVRDARFWAYGALALTVTLAVLTPHPQLLQYLLLVCGAWAVFLAFSADATGARLDRRSAVIRLGGALGAVVLGLLGGAIQFAPVFQYAPWSPRAGGKGWEHAISYSMPPEELINTYLPQFSGLLERYTGRNVIHFHSEYIGAAVLVLAGLAFGAGAARRRLTLFWGITLLVAVLWALGGFTPFYHLVYALVPGTKYFRAPSTMLYVVQFATAMLAAIGTERALEGRAGTKYAIGWVVAGLVIAFLATSGALTNLAASVADPRLAPNAEANRGAVMLGGWRSFLAVAATVGVLLGVARGAIRASVAGWALAAIVALDLWSIERLYWRFSAPAAQLYATNPAIEYLSHLAEPGRVATLALQDGLPVAPHDPDLSGDGLMVHRVRQVEGYHGNELGRYQQLYGADTGQPQIVNPAFWRLTNLQFVLTNLAELPLEGATKVLGPVKDAAGSTVFLYRLPGSNPAAWVTPLGVKASDASTLATVLDPRFDAARVALFDSASTVATQPVPQQLPAALDLKVLFRRWDPGHISLELDRPAPAGASLVVSENYYPGWRARVDGRDASIARADYSLIGVPLPTGSRQIELTFDSPVYHTGKTITLVALAVAGLLTLAGLAVDRRRVRG</sequence>
<name>W0RMY0_9BACT</name>
<dbReference type="AlphaFoldDB" id="W0RMY0"/>
<keyword evidence="2" id="KW-1133">Transmembrane helix</keyword>
<dbReference type="STRING" id="861299.J421_3246"/>
<feature type="transmembrane region" description="Helical" evidence="2">
    <location>
        <begin position="149"/>
        <end position="169"/>
    </location>
</feature>
<evidence type="ECO:0000313" key="3">
    <source>
        <dbReference type="EMBL" id="AHG90783.1"/>
    </source>
</evidence>
<feature type="transmembrane region" description="Helical" evidence="2">
    <location>
        <begin position="278"/>
        <end position="301"/>
    </location>
</feature>
<feature type="transmembrane region" description="Helical" evidence="2">
    <location>
        <begin position="202"/>
        <end position="221"/>
    </location>
</feature>
<feature type="transmembrane region" description="Helical" evidence="2">
    <location>
        <begin position="248"/>
        <end position="266"/>
    </location>
</feature>
<feature type="transmembrane region" description="Helical" evidence="2">
    <location>
        <begin position="495"/>
        <end position="514"/>
    </location>
</feature>
<evidence type="ECO:0000313" key="4">
    <source>
        <dbReference type="Proteomes" id="UP000019151"/>
    </source>
</evidence>
<dbReference type="OrthoDB" id="9772884at2"/>
<dbReference type="PANTHER" id="PTHR38454:SF1">
    <property type="entry name" value="INTEGRAL MEMBRANE PROTEIN"/>
    <property type="match status" value="1"/>
</dbReference>
<feature type="region of interest" description="Disordered" evidence="1">
    <location>
        <begin position="1"/>
        <end position="28"/>
    </location>
</feature>
<dbReference type="PANTHER" id="PTHR38454">
    <property type="entry name" value="INTEGRAL MEMBRANE PROTEIN-RELATED"/>
    <property type="match status" value="1"/>
</dbReference>
<feature type="transmembrane region" description="Helical" evidence="2">
    <location>
        <begin position="226"/>
        <end position="242"/>
    </location>
</feature>
<feature type="transmembrane region" description="Helical" evidence="2">
    <location>
        <begin position="450"/>
        <end position="475"/>
    </location>
</feature>
<dbReference type="KEGG" id="gba:J421_3246"/>
<dbReference type="Pfam" id="PF09586">
    <property type="entry name" value="YfhO"/>
    <property type="match status" value="1"/>
</dbReference>
<keyword evidence="2" id="KW-0472">Membrane</keyword>
<dbReference type="InParanoid" id="W0RMY0"/>
<dbReference type="Proteomes" id="UP000019151">
    <property type="component" value="Chromosome"/>
</dbReference>